<protein>
    <submittedName>
        <fullName evidence="1">Uncharacterized protein</fullName>
    </submittedName>
</protein>
<evidence type="ECO:0000313" key="1">
    <source>
        <dbReference type="EnsemblProtists" id="EOD38918"/>
    </source>
</evidence>
<proteinExistence type="predicted"/>
<organism evidence="1 2">
    <name type="scientific">Emiliania huxleyi (strain CCMP1516)</name>
    <dbReference type="NCBI Taxonomy" id="280463"/>
    <lineage>
        <taxon>Eukaryota</taxon>
        <taxon>Haptista</taxon>
        <taxon>Haptophyta</taxon>
        <taxon>Prymnesiophyceae</taxon>
        <taxon>Isochrysidales</taxon>
        <taxon>Noelaerhabdaceae</taxon>
        <taxon>Emiliania</taxon>
    </lineage>
</organism>
<dbReference type="HOGENOM" id="CLU_898921_0_0_1"/>
<dbReference type="AlphaFoldDB" id="A0A0D3KT33"/>
<keyword evidence="2" id="KW-1185">Reference proteome</keyword>
<accession>A0A0D3KT33</accession>
<reference evidence="2" key="1">
    <citation type="journal article" date="2013" name="Nature">
        <title>Pan genome of the phytoplankton Emiliania underpins its global distribution.</title>
        <authorList>
            <person name="Read B.A."/>
            <person name="Kegel J."/>
            <person name="Klute M.J."/>
            <person name="Kuo A."/>
            <person name="Lefebvre S.C."/>
            <person name="Maumus F."/>
            <person name="Mayer C."/>
            <person name="Miller J."/>
            <person name="Monier A."/>
            <person name="Salamov A."/>
            <person name="Young J."/>
            <person name="Aguilar M."/>
            <person name="Claverie J.M."/>
            <person name="Frickenhaus S."/>
            <person name="Gonzalez K."/>
            <person name="Herman E.K."/>
            <person name="Lin Y.C."/>
            <person name="Napier J."/>
            <person name="Ogata H."/>
            <person name="Sarno A.F."/>
            <person name="Shmutz J."/>
            <person name="Schroeder D."/>
            <person name="de Vargas C."/>
            <person name="Verret F."/>
            <person name="von Dassow P."/>
            <person name="Valentin K."/>
            <person name="Van de Peer Y."/>
            <person name="Wheeler G."/>
            <person name="Dacks J.B."/>
            <person name="Delwiche C.F."/>
            <person name="Dyhrman S.T."/>
            <person name="Glockner G."/>
            <person name="John U."/>
            <person name="Richards T."/>
            <person name="Worden A.Z."/>
            <person name="Zhang X."/>
            <person name="Grigoriev I.V."/>
            <person name="Allen A.E."/>
            <person name="Bidle K."/>
            <person name="Borodovsky M."/>
            <person name="Bowler C."/>
            <person name="Brownlee C."/>
            <person name="Cock J.M."/>
            <person name="Elias M."/>
            <person name="Gladyshev V.N."/>
            <person name="Groth M."/>
            <person name="Guda C."/>
            <person name="Hadaegh A."/>
            <person name="Iglesias-Rodriguez M.D."/>
            <person name="Jenkins J."/>
            <person name="Jones B.M."/>
            <person name="Lawson T."/>
            <person name="Leese F."/>
            <person name="Lindquist E."/>
            <person name="Lobanov A."/>
            <person name="Lomsadze A."/>
            <person name="Malik S.B."/>
            <person name="Marsh M.E."/>
            <person name="Mackinder L."/>
            <person name="Mock T."/>
            <person name="Mueller-Roeber B."/>
            <person name="Pagarete A."/>
            <person name="Parker M."/>
            <person name="Probert I."/>
            <person name="Quesneville H."/>
            <person name="Raines C."/>
            <person name="Rensing S.A."/>
            <person name="Riano-Pachon D.M."/>
            <person name="Richier S."/>
            <person name="Rokitta S."/>
            <person name="Shiraiwa Y."/>
            <person name="Soanes D.M."/>
            <person name="van der Giezen M."/>
            <person name="Wahlund T.M."/>
            <person name="Williams B."/>
            <person name="Wilson W."/>
            <person name="Wolfe G."/>
            <person name="Wurch L.L."/>
        </authorList>
    </citation>
    <scope>NUCLEOTIDE SEQUENCE</scope>
</reference>
<dbReference type="Proteomes" id="UP000013827">
    <property type="component" value="Unassembled WGS sequence"/>
</dbReference>
<name>A0A0D3KT33_EMIH1</name>
<reference evidence="1" key="2">
    <citation type="submission" date="2024-10" db="UniProtKB">
        <authorList>
            <consortium name="EnsemblProtists"/>
        </authorList>
    </citation>
    <scope>IDENTIFICATION</scope>
</reference>
<dbReference type="RefSeq" id="XP_005791347.1">
    <property type="nucleotide sequence ID" value="XM_005791290.1"/>
</dbReference>
<sequence length="310" mass="33633">MTASNGKWQSSLRSGLARWCTTVGSCSVHGVHVERLRPSCPLLLLSGATPGPFYHSHPHDPSQFDHLHFDMASQVRANLKTVRDILDALGENELPFHLDGGCIERSRRHAQLLHWVSNRGQGFAANARVTADISRAACKELGMGLATTLATFETSGNVSDRRFLIETFAMFGLEGAELGQTAETVRVDLVSQFDAVDEADLALFSLSAASGERSAPRSGEEQVHLAIDKLLRVLSTLGATFDGVALLWNRVADLDAHEEAVLMSRARRGLTRPLAEAVLEVADADPNSHAPDGTPLAIEYIVVAQVPRRR</sequence>
<evidence type="ECO:0000313" key="2">
    <source>
        <dbReference type="Proteomes" id="UP000013827"/>
    </source>
</evidence>
<dbReference type="KEGG" id="ehx:EMIHUDRAFT_423079"/>
<dbReference type="PaxDb" id="2903-EOD38918"/>
<dbReference type="GeneID" id="17284189"/>
<dbReference type="EnsemblProtists" id="EOD38918">
    <property type="protein sequence ID" value="EOD38918"/>
    <property type="gene ID" value="EMIHUDRAFT_423079"/>
</dbReference>